<evidence type="ECO:0000256" key="1">
    <source>
        <dbReference type="SAM" id="MobiDB-lite"/>
    </source>
</evidence>
<evidence type="ECO:0000313" key="3">
    <source>
        <dbReference type="Proteomes" id="UP000187609"/>
    </source>
</evidence>
<keyword evidence="3" id="KW-1185">Reference proteome</keyword>
<reference evidence="2" key="1">
    <citation type="submission" date="2016-11" db="EMBL/GenBank/DDBJ databases">
        <title>The genome of Nicotiana attenuata.</title>
        <authorList>
            <person name="Xu S."/>
            <person name="Brockmoeller T."/>
            <person name="Gaquerel E."/>
            <person name="Navarro A."/>
            <person name="Kuhl H."/>
            <person name="Gase K."/>
            <person name="Ling Z."/>
            <person name="Zhou W."/>
            <person name="Kreitzer C."/>
            <person name="Stanke M."/>
            <person name="Tang H."/>
            <person name="Lyons E."/>
            <person name="Pandey P."/>
            <person name="Pandey S.P."/>
            <person name="Timmermann B."/>
            <person name="Baldwin I.T."/>
        </authorList>
    </citation>
    <scope>NUCLEOTIDE SEQUENCE [LARGE SCALE GENOMIC DNA]</scope>
    <source>
        <strain evidence="2">UT</strain>
    </source>
</reference>
<dbReference type="STRING" id="49451.A0A1J6IRY4"/>
<dbReference type="Proteomes" id="UP000187609">
    <property type="component" value="Unassembled WGS sequence"/>
</dbReference>
<feature type="region of interest" description="Disordered" evidence="1">
    <location>
        <begin position="72"/>
        <end position="93"/>
    </location>
</feature>
<gene>
    <name evidence="2" type="ORF">A4A49_52056</name>
</gene>
<organism evidence="2 3">
    <name type="scientific">Nicotiana attenuata</name>
    <name type="common">Coyote tobacco</name>
    <dbReference type="NCBI Taxonomy" id="49451"/>
    <lineage>
        <taxon>Eukaryota</taxon>
        <taxon>Viridiplantae</taxon>
        <taxon>Streptophyta</taxon>
        <taxon>Embryophyta</taxon>
        <taxon>Tracheophyta</taxon>
        <taxon>Spermatophyta</taxon>
        <taxon>Magnoliopsida</taxon>
        <taxon>eudicotyledons</taxon>
        <taxon>Gunneridae</taxon>
        <taxon>Pentapetalae</taxon>
        <taxon>asterids</taxon>
        <taxon>lamiids</taxon>
        <taxon>Solanales</taxon>
        <taxon>Solanaceae</taxon>
        <taxon>Nicotianoideae</taxon>
        <taxon>Nicotianeae</taxon>
        <taxon>Nicotiana</taxon>
    </lineage>
</organism>
<dbReference type="Gene3D" id="2.40.70.10">
    <property type="entry name" value="Acid Proteases"/>
    <property type="match status" value="1"/>
</dbReference>
<proteinExistence type="predicted"/>
<dbReference type="OMA" id="LMFADAN"/>
<feature type="region of interest" description="Disordered" evidence="1">
    <location>
        <begin position="548"/>
        <end position="579"/>
    </location>
</feature>
<sequence length="579" mass="65284">MGDFLEEGIKSSKVQCMAALQVAKKAIQSGSISIGKKKKEEVSAPFYHPQPQYNPHRANNNQNPHRPYAPVQTTTHQNRPAYAPRPRLNFEERGPRTYTPIAEPLAQLLERLRRAGLIHPIEGRVPEHPSKYFDATKRCVYYSNVPGHDTEDCFKLKNEIETLIKRGAIQCTLTPPNVNRNPLPNHQNQRANMITLDEEYDLKGTVVTIGNAEVARISPQKALNITVQMRPIVIVLTYLQQHATVTGDEEICYAPEDVNRGLPGREKITRRNITNPEAAEFWKRMSSKEYSVEEQLMKTPAQISIMDMLMSTKRVSQVLVNGGSWVNICPLSTLRELGIHLGEVKESHVRVRAFDGSQKDVIGEIYLALQIGKVDFPVLFQLMDILSCYNLLLGMPWIHMARAMPSTLHQYVKFEWGYQEIVVHGVWGHSAYLEYIVTFIEGLDGVALHALGNPVIVQIQDGYEGDDEIRVQARNRVGSQVIWSHRADWHNASGKKARTVSTREKDFVPENVASPGQSSVPEDDTIDRMGKLFMSMIEECYEGTDIKTPTIRDAEPGEELQNSTASPSLVRRSLGSMEL</sequence>
<dbReference type="EMBL" id="MJEQ01037192">
    <property type="protein sequence ID" value="OIS97904.1"/>
    <property type="molecule type" value="Genomic_DNA"/>
</dbReference>
<name>A0A1J6IRY4_NICAT</name>
<protein>
    <submittedName>
        <fullName evidence="2">Uncharacterized protein</fullName>
    </submittedName>
</protein>
<dbReference type="AlphaFoldDB" id="A0A1J6IRY4"/>
<accession>A0A1J6IRY4</accession>
<evidence type="ECO:0000313" key="2">
    <source>
        <dbReference type="EMBL" id="OIS97904.1"/>
    </source>
</evidence>
<comment type="caution">
    <text evidence="2">The sequence shown here is derived from an EMBL/GenBank/DDBJ whole genome shotgun (WGS) entry which is preliminary data.</text>
</comment>
<dbReference type="PANTHER" id="PTHR32108:SF9">
    <property type="entry name" value="REVERSE TRANSCRIPTASE RNASE H-LIKE DOMAIN-CONTAINING PROTEIN"/>
    <property type="match status" value="1"/>
</dbReference>
<dbReference type="Gramene" id="OIS97904">
    <property type="protein sequence ID" value="OIS97904"/>
    <property type="gene ID" value="A4A49_52056"/>
</dbReference>
<dbReference type="InterPro" id="IPR021109">
    <property type="entry name" value="Peptidase_aspartic_dom_sf"/>
</dbReference>
<dbReference type="PANTHER" id="PTHR32108">
    <property type="entry name" value="DNA-DIRECTED RNA POLYMERASE SUBUNIT ALPHA"/>
    <property type="match status" value="1"/>
</dbReference>
<dbReference type="CDD" id="cd00303">
    <property type="entry name" value="retropepsin_like"/>
    <property type="match status" value="1"/>
</dbReference>